<name>A0A6J4IIJ5_9ACTN</name>
<accession>A0A6J4IIJ5</accession>
<proteinExistence type="predicted"/>
<gene>
    <name evidence="2" type="ORF">AVDCRST_MAG76-2311</name>
</gene>
<organism evidence="2">
    <name type="scientific">uncultured Acidimicrobiales bacterium</name>
    <dbReference type="NCBI Taxonomy" id="310071"/>
    <lineage>
        <taxon>Bacteria</taxon>
        <taxon>Bacillati</taxon>
        <taxon>Actinomycetota</taxon>
        <taxon>Acidimicrobiia</taxon>
        <taxon>Acidimicrobiales</taxon>
        <taxon>environmental samples</taxon>
    </lineage>
</organism>
<feature type="region of interest" description="Disordered" evidence="1">
    <location>
        <begin position="1"/>
        <end position="35"/>
    </location>
</feature>
<feature type="compositionally biased region" description="Polar residues" evidence="1">
    <location>
        <begin position="1"/>
        <end position="22"/>
    </location>
</feature>
<feature type="non-terminal residue" evidence="2">
    <location>
        <position position="96"/>
    </location>
</feature>
<feature type="non-terminal residue" evidence="2">
    <location>
        <position position="1"/>
    </location>
</feature>
<sequence>WQTLTPTPSLQQPWPHQASPGSTGARGWSSPPTSPAAAWPAFGCLAIGSRCTSPPFTGRCCRGWPRSCGPPSRRWPTDCPSRCTSTISRWPEQPVP</sequence>
<evidence type="ECO:0000313" key="2">
    <source>
        <dbReference type="EMBL" id="CAA9251637.1"/>
    </source>
</evidence>
<dbReference type="EMBL" id="CADCSZ010000144">
    <property type="protein sequence ID" value="CAA9251637.1"/>
    <property type="molecule type" value="Genomic_DNA"/>
</dbReference>
<protein>
    <submittedName>
        <fullName evidence="2">Uncharacterized protein</fullName>
    </submittedName>
</protein>
<dbReference type="AlphaFoldDB" id="A0A6J4IIJ5"/>
<reference evidence="2" key="1">
    <citation type="submission" date="2020-02" db="EMBL/GenBank/DDBJ databases">
        <authorList>
            <person name="Meier V. D."/>
        </authorList>
    </citation>
    <scope>NUCLEOTIDE SEQUENCE</scope>
    <source>
        <strain evidence="2">AVDCRST_MAG76</strain>
    </source>
</reference>
<evidence type="ECO:0000256" key="1">
    <source>
        <dbReference type="SAM" id="MobiDB-lite"/>
    </source>
</evidence>